<name>A0ABQ9FBD2_TEGGR</name>
<protein>
    <recommendedName>
        <fullName evidence="4">Tubby-like protein</fullName>
    </recommendedName>
</protein>
<reference evidence="7 8" key="1">
    <citation type="submission" date="2022-12" db="EMBL/GenBank/DDBJ databases">
        <title>Chromosome-level genome of Tegillarca granosa.</title>
        <authorList>
            <person name="Kim J."/>
        </authorList>
    </citation>
    <scope>NUCLEOTIDE SEQUENCE [LARGE SCALE GENOMIC DNA]</scope>
    <source>
        <strain evidence="7">Teg-2019</strain>
        <tissue evidence="7">Adductor muscle</tissue>
    </source>
</reference>
<accession>A0ABQ9FBD2</accession>
<dbReference type="SUPFAM" id="SSF54518">
    <property type="entry name" value="Tubby C-terminal domain-like"/>
    <property type="match status" value="1"/>
</dbReference>
<comment type="similarity">
    <text evidence="2 4">Belongs to the TUB family.</text>
</comment>
<comment type="subcellular location">
    <subcellularLocation>
        <location evidence="1">Cytoplasm</location>
    </subcellularLocation>
</comment>
<evidence type="ECO:0000256" key="1">
    <source>
        <dbReference type="ARBA" id="ARBA00004496"/>
    </source>
</evidence>
<dbReference type="InterPro" id="IPR000007">
    <property type="entry name" value="Tubby_C"/>
</dbReference>
<gene>
    <name evidence="7" type="ORF">KUTeg_006781</name>
</gene>
<keyword evidence="8" id="KW-1185">Reference proteome</keyword>
<evidence type="ECO:0000259" key="6">
    <source>
        <dbReference type="Pfam" id="PF01167"/>
    </source>
</evidence>
<dbReference type="Pfam" id="PF01167">
    <property type="entry name" value="Tub"/>
    <property type="match status" value="1"/>
</dbReference>
<feature type="region of interest" description="Disordered" evidence="5">
    <location>
        <begin position="1"/>
        <end position="124"/>
    </location>
</feature>
<sequence>MASSKPLVMRLESRDSTESFGSNNDIDYGRNANLNRGFVDDDKEAPPQAKTRTKKSKKPKDAPPPSYEAVTKSDGGLDVDDDEVDDISCPIEPKPSRSPASKNPPMQQDYKQGEDDDETMGATGRTYSPELTENLDEFVFKPAPQGQTMKCRITRDKKGVDRGIYPTYFLHLERDDGKKAFLLAGRKRKKSKTSNYLISTDPTDLSRGGEAYVGKLSAITLRCQFETNVLGFKGPRKMTIIIPGMNLDHERVDIKPRSDNDGLIDRWKRKNMENILELHNKTPVWNDETQSYVLNFHGRVTQASVKNFQIVHDNDVDYIVMQFGRVAEDVFTMDFNYPMCAVQAFGIALSSFDSKLACE</sequence>
<dbReference type="EMBL" id="JARBDR010000337">
    <property type="protein sequence ID" value="KAJ8314631.1"/>
    <property type="molecule type" value="Genomic_DNA"/>
</dbReference>
<feature type="compositionally biased region" description="Polar residues" evidence="5">
    <location>
        <begin position="98"/>
        <end position="110"/>
    </location>
</feature>
<evidence type="ECO:0000256" key="4">
    <source>
        <dbReference type="RuleBase" id="RU361125"/>
    </source>
</evidence>
<dbReference type="PANTHER" id="PTHR16517">
    <property type="entry name" value="TUBBY-RELATED"/>
    <property type="match status" value="1"/>
</dbReference>
<comment type="caution">
    <text evidence="7">The sequence shown here is derived from an EMBL/GenBank/DDBJ whole genome shotgun (WGS) entry which is preliminary data.</text>
</comment>
<dbReference type="InterPro" id="IPR025659">
    <property type="entry name" value="Tubby-like_C"/>
</dbReference>
<feature type="compositionally biased region" description="Acidic residues" evidence="5">
    <location>
        <begin position="77"/>
        <end position="86"/>
    </location>
</feature>
<evidence type="ECO:0000313" key="7">
    <source>
        <dbReference type="EMBL" id="KAJ8314631.1"/>
    </source>
</evidence>
<feature type="domain" description="Tubby C-terminal" evidence="6">
    <location>
        <begin position="223"/>
        <end position="354"/>
    </location>
</feature>
<dbReference type="PROSITE" id="PS01201">
    <property type="entry name" value="TUB_2"/>
    <property type="match status" value="1"/>
</dbReference>
<dbReference type="PANTHER" id="PTHR16517:SF7">
    <property type="entry name" value="PROTEIN KING TUBBY"/>
    <property type="match status" value="1"/>
</dbReference>
<dbReference type="InterPro" id="IPR018066">
    <property type="entry name" value="Tubby_C_CS"/>
</dbReference>
<dbReference type="PROSITE" id="PS01200">
    <property type="entry name" value="TUB_1"/>
    <property type="match status" value="1"/>
</dbReference>
<evidence type="ECO:0000313" key="8">
    <source>
        <dbReference type="Proteomes" id="UP001217089"/>
    </source>
</evidence>
<evidence type="ECO:0000256" key="3">
    <source>
        <dbReference type="ARBA" id="ARBA00022490"/>
    </source>
</evidence>
<dbReference type="Proteomes" id="UP001217089">
    <property type="component" value="Unassembled WGS sequence"/>
</dbReference>
<proteinExistence type="inferred from homology"/>
<evidence type="ECO:0000256" key="2">
    <source>
        <dbReference type="ARBA" id="ARBA00007129"/>
    </source>
</evidence>
<organism evidence="7 8">
    <name type="scientific">Tegillarca granosa</name>
    <name type="common">Malaysian cockle</name>
    <name type="synonym">Anadara granosa</name>
    <dbReference type="NCBI Taxonomy" id="220873"/>
    <lineage>
        <taxon>Eukaryota</taxon>
        <taxon>Metazoa</taxon>
        <taxon>Spiralia</taxon>
        <taxon>Lophotrochozoa</taxon>
        <taxon>Mollusca</taxon>
        <taxon>Bivalvia</taxon>
        <taxon>Autobranchia</taxon>
        <taxon>Pteriomorphia</taxon>
        <taxon>Arcoida</taxon>
        <taxon>Arcoidea</taxon>
        <taxon>Arcidae</taxon>
        <taxon>Tegillarca</taxon>
    </lineage>
</organism>
<keyword evidence="3" id="KW-0963">Cytoplasm</keyword>
<evidence type="ECO:0000256" key="5">
    <source>
        <dbReference type="SAM" id="MobiDB-lite"/>
    </source>
</evidence>
<dbReference type="Gene3D" id="3.20.90.10">
    <property type="entry name" value="Tubby Protein, Chain A"/>
    <property type="match status" value="2"/>
</dbReference>